<dbReference type="Proteomes" id="UP000835052">
    <property type="component" value="Unassembled WGS sequence"/>
</dbReference>
<evidence type="ECO:0000313" key="2">
    <source>
        <dbReference type="EMBL" id="CAD6200068.1"/>
    </source>
</evidence>
<name>A0A8S1HYE2_9PELO</name>
<dbReference type="EMBL" id="CAJGYM010000232">
    <property type="protein sequence ID" value="CAD6200068.1"/>
    <property type="molecule type" value="Genomic_DNA"/>
</dbReference>
<evidence type="ECO:0000313" key="3">
    <source>
        <dbReference type="Proteomes" id="UP000835052"/>
    </source>
</evidence>
<feature type="region of interest" description="Disordered" evidence="1">
    <location>
        <begin position="83"/>
        <end position="110"/>
    </location>
</feature>
<accession>A0A8S1HYE2</accession>
<keyword evidence="3" id="KW-1185">Reference proteome</keyword>
<proteinExistence type="predicted"/>
<comment type="caution">
    <text evidence="2">The sequence shown here is derived from an EMBL/GenBank/DDBJ whole genome shotgun (WGS) entry which is preliminary data.</text>
</comment>
<feature type="compositionally biased region" description="Polar residues" evidence="1">
    <location>
        <begin position="1"/>
        <end position="10"/>
    </location>
</feature>
<feature type="compositionally biased region" description="Basic residues" evidence="1">
    <location>
        <begin position="11"/>
        <end position="21"/>
    </location>
</feature>
<feature type="compositionally biased region" description="Basic and acidic residues" evidence="1">
    <location>
        <begin position="83"/>
        <end position="92"/>
    </location>
</feature>
<dbReference type="AlphaFoldDB" id="A0A8S1HYE2"/>
<protein>
    <submittedName>
        <fullName evidence="2">Uncharacterized protein</fullName>
    </submittedName>
</protein>
<sequence>MASTSPSPFHSTRRRRRRQQRGGRPAMSAKTKQQRKQMQISKLHKGADAVTDATMTLSLFSLFASATHYSILHHTLGEAHWDHQKKVSERQQQEASTAAEEEEEAMATSEVVTEHVSSADVFSAILNRAPGPLDHPVMLGISKTNSADFPSTTTTPASLVVDATLPFTSTALLFTRISCTFFVLLRSEQFLMDSLYWIGLDWIDISLRAVKAAGLT</sequence>
<gene>
    <name evidence="2" type="ORF">CAUJ_LOCUS15967</name>
</gene>
<dbReference type="OrthoDB" id="10459669at2759"/>
<organism evidence="2 3">
    <name type="scientific">Caenorhabditis auriculariae</name>
    <dbReference type="NCBI Taxonomy" id="2777116"/>
    <lineage>
        <taxon>Eukaryota</taxon>
        <taxon>Metazoa</taxon>
        <taxon>Ecdysozoa</taxon>
        <taxon>Nematoda</taxon>
        <taxon>Chromadorea</taxon>
        <taxon>Rhabditida</taxon>
        <taxon>Rhabditina</taxon>
        <taxon>Rhabditomorpha</taxon>
        <taxon>Rhabditoidea</taxon>
        <taxon>Rhabditidae</taxon>
        <taxon>Peloderinae</taxon>
        <taxon>Caenorhabditis</taxon>
    </lineage>
</organism>
<feature type="region of interest" description="Disordered" evidence="1">
    <location>
        <begin position="1"/>
        <end position="37"/>
    </location>
</feature>
<reference evidence="2" key="1">
    <citation type="submission" date="2020-10" db="EMBL/GenBank/DDBJ databases">
        <authorList>
            <person name="Kikuchi T."/>
        </authorList>
    </citation>
    <scope>NUCLEOTIDE SEQUENCE</scope>
    <source>
        <strain evidence="2">NKZ352</strain>
    </source>
</reference>
<evidence type="ECO:0000256" key="1">
    <source>
        <dbReference type="SAM" id="MobiDB-lite"/>
    </source>
</evidence>